<evidence type="ECO:0008006" key="12">
    <source>
        <dbReference type="Google" id="ProtNLM"/>
    </source>
</evidence>
<dbReference type="PIRSF" id="PIRSF002496">
    <property type="entry name" value="Chordin"/>
    <property type="match status" value="1"/>
</dbReference>
<feature type="domain" description="CHRD" evidence="9">
    <location>
        <begin position="272"/>
        <end position="403"/>
    </location>
</feature>
<feature type="non-terminal residue" evidence="10">
    <location>
        <position position="1"/>
    </location>
</feature>
<protein>
    <recommendedName>
        <fullName evidence="12">Dorsal-ventral patterning protein Sog</fullName>
    </recommendedName>
</protein>
<dbReference type="SMART" id="SM00214">
    <property type="entry name" value="VWC"/>
    <property type="match status" value="3"/>
</dbReference>
<dbReference type="GO" id="GO:0030514">
    <property type="term" value="P:negative regulation of BMP signaling pathway"/>
    <property type="evidence" value="ECO:0007669"/>
    <property type="project" value="TreeGrafter"/>
</dbReference>
<accession>A0AAV8VX81</accession>
<dbReference type="InterPro" id="IPR016353">
    <property type="entry name" value="Chordin"/>
</dbReference>
<feature type="domain" description="VWFC" evidence="8">
    <location>
        <begin position="674"/>
        <end position="734"/>
    </location>
</feature>
<dbReference type="GO" id="GO:0009953">
    <property type="term" value="P:dorsal/ventral pattern formation"/>
    <property type="evidence" value="ECO:0007669"/>
    <property type="project" value="TreeGrafter"/>
</dbReference>
<dbReference type="PANTHER" id="PTHR46526">
    <property type="entry name" value="CHORDIN"/>
    <property type="match status" value="1"/>
</dbReference>
<proteinExistence type="inferred from homology"/>
<evidence type="ECO:0000259" key="8">
    <source>
        <dbReference type="PROSITE" id="PS50184"/>
    </source>
</evidence>
<feature type="domain" description="CHRD" evidence="9">
    <location>
        <begin position="148"/>
        <end position="270"/>
    </location>
</feature>
<dbReference type="AlphaFoldDB" id="A0AAV8VX81"/>
<keyword evidence="5" id="KW-0677">Repeat</keyword>
<evidence type="ECO:0000256" key="4">
    <source>
        <dbReference type="ARBA" id="ARBA00022525"/>
    </source>
</evidence>
<dbReference type="InterPro" id="IPR052278">
    <property type="entry name" value="Chordin-like_regulators"/>
</dbReference>
<evidence type="ECO:0000256" key="7">
    <source>
        <dbReference type="PROSITE-ProRule" id="PRU00230"/>
    </source>
</evidence>
<dbReference type="Proteomes" id="UP001159042">
    <property type="component" value="Unassembled WGS sequence"/>
</dbReference>
<dbReference type="Pfam" id="PF00093">
    <property type="entry name" value="VWC"/>
    <property type="match status" value="2"/>
</dbReference>
<sequence length="934" mass="104698">EQSFHFSKHLLNNKKCKSYIFFSECVFGKQVRELGSQWIPDLGVPIGVLYCMKCECIPFQRKQRIVARVQCHSIKNECPEPTCSDPVLLPGRCCKSCPGDTFNPDVIQDIVPQNIIEEEEKSIKRKLLQIEKALDKRKQHEPLVGPPLILKNEALMVDYNKNNVVATGRFTFHRKNLHFSFYISEKAARPRSLYFVNSEGSILEDFTLSHPGGLVTSVYQNATRKVCGVWKRLPKNYRKLLKEEKMYVVLVWGMKDTEFTLSGKLMRYVALATEQFSSLLEPAPGTDPMLMAGTGGTAIVSISSSVSTSLHIAIIFNGLFSSDEILEVRLNVTLTLDEKKQIILQEEVRVHKPATDLNLVELSSPVTPAQLRQLIRGRLLLTISSASKPEALRLSGNVITKATCELFQTTLASSSSSQDSNSYGTSGMAWMYLNNQGSLVYSVQIDSLPPKQQYPIITLVDISTKRRTELEDLTPYFHDGWANGTLDKLSPKILDPLYSGKLDVSVAITNETMIRGRLISKPVADAREAAAPVLLRRENYTLPPSAVGIAWISVDSDCHLHYDVSVSGIGTNKKLDLDMELYPMIAPGAPFINKHLDEFQGGQIEGSPVEALTKEELRRLDSGVSFLKVKEQDTKVVLLMAIVTKVKVPPSCGAPLTDNNVPALYDLPEVISTGECFYEDKFYKEETSWVSSREPCKMCFCQNGVAKCDVMTCPPLKCLTYNVTVKGECCPVCAESINNNREATPQKCIFNGRSYSPGSKFYPFLIPTGFDKCTECVCDPKYLEIKCTRLNDNEKSCCMNCNKSAVNVDNPMNDDEGPLIETDFLPLPKEVSTKSPKVVLMEGGCKNLNNPIKPYHNGSEYHPFIDSLGEYKCVTCKCHNGVQTCQRQSCDVDMCKRMIDMRRKRIQINASDFCCNLKECRRLRHKKNRKPHNS</sequence>
<evidence type="ECO:0000259" key="9">
    <source>
        <dbReference type="PROSITE" id="PS50933"/>
    </source>
</evidence>
<dbReference type="GO" id="GO:0036122">
    <property type="term" value="F:BMP binding"/>
    <property type="evidence" value="ECO:0007669"/>
    <property type="project" value="TreeGrafter"/>
</dbReference>
<organism evidence="10 11">
    <name type="scientific">Exocentrus adspersus</name>
    <dbReference type="NCBI Taxonomy" id="1586481"/>
    <lineage>
        <taxon>Eukaryota</taxon>
        <taxon>Metazoa</taxon>
        <taxon>Ecdysozoa</taxon>
        <taxon>Arthropoda</taxon>
        <taxon>Hexapoda</taxon>
        <taxon>Insecta</taxon>
        <taxon>Pterygota</taxon>
        <taxon>Neoptera</taxon>
        <taxon>Endopterygota</taxon>
        <taxon>Coleoptera</taxon>
        <taxon>Polyphaga</taxon>
        <taxon>Cucujiformia</taxon>
        <taxon>Chrysomeloidea</taxon>
        <taxon>Cerambycidae</taxon>
        <taxon>Lamiinae</taxon>
        <taxon>Acanthocinini</taxon>
        <taxon>Exocentrus</taxon>
    </lineage>
</organism>
<keyword evidence="4" id="KW-0964">Secreted</keyword>
<dbReference type="InterPro" id="IPR001007">
    <property type="entry name" value="VWF_dom"/>
</dbReference>
<dbReference type="SUPFAM" id="SSF57603">
    <property type="entry name" value="FnI-like domain"/>
    <property type="match status" value="2"/>
</dbReference>
<evidence type="ECO:0000256" key="5">
    <source>
        <dbReference type="ARBA" id="ARBA00022737"/>
    </source>
</evidence>
<evidence type="ECO:0000256" key="2">
    <source>
        <dbReference type="ARBA" id="ARBA00007156"/>
    </source>
</evidence>
<gene>
    <name evidence="10" type="ORF">NQ315_013080</name>
</gene>
<comment type="caution">
    <text evidence="10">The sequence shown here is derived from an EMBL/GenBank/DDBJ whole genome shotgun (WGS) entry which is preliminary data.</text>
</comment>
<feature type="domain" description="VWFC" evidence="8">
    <location>
        <begin position="23"/>
        <end position="98"/>
    </location>
</feature>
<dbReference type="PROSITE" id="PS50184">
    <property type="entry name" value="VWFC_2"/>
    <property type="match status" value="2"/>
</dbReference>
<dbReference type="GO" id="GO:0048731">
    <property type="term" value="P:system development"/>
    <property type="evidence" value="ECO:0007669"/>
    <property type="project" value="UniProtKB-ARBA"/>
</dbReference>
<dbReference type="GO" id="GO:0005615">
    <property type="term" value="C:extracellular space"/>
    <property type="evidence" value="ECO:0007669"/>
    <property type="project" value="TreeGrafter"/>
</dbReference>
<keyword evidence="11" id="KW-1185">Reference proteome</keyword>
<comment type="subcellular location">
    <subcellularLocation>
        <location evidence="1">Secreted</location>
    </subcellularLocation>
</comment>
<evidence type="ECO:0000313" key="11">
    <source>
        <dbReference type="Proteomes" id="UP001159042"/>
    </source>
</evidence>
<keyword evidence="6" id="KW-0325">Glycoprotein</keyword>
<name>A0AAV8VX81_9CUCU</name>
<dbReference type="InterPro" id="IPR010895">
    <property type="entry name" value="CHRD"/>
</dbReference>
<evidence type="ECO:0000256" key="1">
    <source>
        <dbReference type="ARBA" id="ARBA00004613"/>
    </source>
</evidence>
<evidence type="ECO:0000256" key="3">
    <source>
        <dbReference type="ARBA" id="ARBA00022473"/>
    </source>
</evidence>
<comment type="similarity">
    <text evidence="2">Belongs to the chordin family.</text>
</comment>
<evidence type="ECO:0000256" key="6">
    <source>
        <dbReference type="ARBA" id="ARBA00023180"/>
    </source>
</evidence>
<keyword evidence="3 7" id="KW-0217">Developmental protein</keyword>
<dbReference type="Gene3D" id="6.20.200.20">
    <property type="match status" value="1"/>
</dbReference>
<reference evidence="10 11" key="1">
    <citation type="journal article" date="2023" name="Insect Mol. Biol.">
        <title>Genome sequencing provides insights into the evolution of gene families encoding plant cell wall-degrading enzymes in longhorned beetles.</title>
        <authorList>
            <person name="Shin N.R."/>
            <person name="Okamura Y."/>
            <person name="Kirsch R."/>
            <person name="Pauchet Y."/>
        </authorList>
    </citation>
    <scope>NUCLEOTIDE SEQUENCE [LARGE SCALE GENOMIC DNA]</scope>
    <source>
        <strain evidence="10">EAD_L_NR</strain>
    </source>
</reference>
<dbReference type="EMBL" id="JANEYG010000024">
    <property type="protein sequence ID" value="KAJ8918575.1"/>
    <property type="molecule type" value="Genomic_DNA"/>
</dbReference>
<dbReference type="SMART" id="SM00754">
    <property type="entry name" value="CHRD"/>
    <property type="match status" value="3"/>
</dbReference>
<dbReference type="PROSITE" id="PS01208">
    <property type="entry name" value="VWFC_1"/>
    <property type="match status" value="1"/>
</dbReference>
<dbReference type="PROSITE" id="PS50933">
    <property type="entry name" value="CHRD"/>
    <property type="match status" value="2"/>
</dbReference>
<dbReference type="PANTHER" id="PTHR46526:SF1">
    <property type="entry name" value="CHORDIN"/>
    <property type="match status" value="1"/>
</dbReference>
<evidence type="ECO:0000313" key="10">
    <source>
        <dbReference type="EMBL" id="KAJ8918575.1"/>
    </source>
</evidence>